<dbReference type="EMBL" id="QUAH01000012">
    <property type="protein sequence ID" value="RFT15112.1"/>
    <property type="molecule type" value="Genomic_DNA"/>
</dbReference>
<evidence type="ECO:0000256" key="1">
    <source>
        <dbReference type="SAM" id="Phobius"/>
    </source>
</evidence>
<keyword evidence="1" id="KW-0472">Membrane</keyword>
<feature type="transmembrane region" description="Helical" evidence="1">
    <location>
        <begin position="9"/>
        <end position="30"/>
    </location>
</feature>
<dbReference type="AlphaFoldDB" id="A0A3E2BKD3"/>
<evidence type="ECO:0000313" key="3">
    <source>
        <dbReference type="Proteomes" id="UP000257323"/>
    </source>
</evidence>
<reference evidence="2 3" key="1">
    <citation type="submission" date="2018-08" db="EMBL/GenBank/DDBJ databases">
        <title>Genome analysis of the thermophilic bacterium of the candidate phylum Aminicenantes from deep subsurface aquifer revealed its physiology and ecological role.</title>
        <authorList>
            <person name="Kadnikov V.V."/>
            <person name="Mardanov A.V."/>
            <person name="Beletsky A.V."/>
            <person name="Karnachuk O.V."/>
            <person name="Ravin N.V."/>
        </authorList>
    </citation>
    <scope>NUCLEOTIDE SEQUENCE [LARGE SCALE GENOMIC DNA]</scope>
    <source>
        <strain evidence="2">BY38</strain>
    </source>
</reference>
<dbReference type="Gene3D" id="1.50.10.20">
    <property type="match status" value="1"/>
</dbReference>
<dbReference type="InterPro" id="IPR008928">
    <property type="entry name" value="6-hairpin_glycosidase_sf"/>
</dbReference>
<evidence type="ECO:0000313" key="2">
    <source>
        <dbReference type="EMBL" id="RFT15112.1"/>
    </source>
</evidence>
<protein>
    <submittedName>
        <fullName evidence="2">Uncharacterized protein</fullName>
    </submittedName>
</protein>
<proteinExistence type="predicted"/>
<comment type="caution">
    <text evidence="2">The sequence shown here is derived from an EMBL/GenBank/DDBJ whole genome shotgun (WGS) entry which is preliminary data.</text>
</comment>
<gene>
    <name evidence="2" type="ORF">OP8BY_0576</name>
</gene>
<organism evidence="2 3">
    <name type="scientific">Candidatus Saccharicenans subterraneus</name>
    <dbReference type="NCBI Taxonomy" id="2508984"/>
    <lineage>
        <taxon>Bacteria</taxon>
        <taxon>Candidatus Aminicenantota</taxon>
        <taxon>Candidatus Aminicenantia</taxon>
        <taxon>Candidatus Aminicenantales</taxon>
        <taxon>Candidatus Saccharicenantaceae</taxon>
        <taxon>Candidatus Saccharicenans</taxon>
    </lineage>
</organism>
<dbReference type="SUPFAM" id="SSF48208">
    <property type="entry name" value="Six-hairpin glycosidases"/>
    <property type="match status" value="1"/>
</dbReference>
<name>A0A3E2BKD3_9BACT</name>
<accession>A0A3E2BKD3</accession>
<sequence length="819" mass="95261">MAIKTERGLWFSFIFILGLVIISLLLYLILGTASRIQPTSLVWHDNDKDGRDSPGDVIEMDNGQVYLRLDFVDVWKGHQALNPFETPPETRDLDPRWNGYYLQEMRYRGELCYRYLGWDRAREMYPTLSSNDVIGLVGQPESYPDNPFLSMWNAKESEKNPSYKWYVYFEKHEILQDKRRGRVLVLTADKGQGLSHRLEISLKGGQLFFEHSVRNNRAEEVPYINLLTLPANRIIDTAFGPAELLCSRNIEPLGFSDSYTFTVSGEGLAASGMLPWKVKRDTTSNYFTGGWWILHQHGLFVWKATKIKPQEEARFNLVATFSNENIYSRYDRYLKQNGLNFEKVNLDEVEKYLVSNVPRTITREGWVYHAYEWPTNDWHNEMTGKAFMTMFYVTGDRTWLQYTVNANRFYLEKMRWNSPDHPFFGYFMDQTVDTKQRQCFLWSQPYNVESLLAEYPLTGNPAAREALLVNFEKVHSGLMWNPDGRRWYWRAVVDPTTRPPKLIWKDDLNTFDACEFGIDVMLNAYSFTGDKKYLDRAVEAMENQLQVLENYGLLLEDHAGEPSVNVFAFAAKALYRLYDYTGQDKWLKDAEKILDTMLMSFIHMDKFPDEFYWLKGGVARKDGDWTGQFGEPTTGTDSSVATAPTYIPWIMEALVAGYKHTGKKMYLDYAHQLLWHSLEANKKMKEATGGRFEFCGHYNTYSRKFYEDDDGLVIVSNLYEIPYLKIFEKGARVEHFDLQEIWDGDGRIRLVNPTNSRLKAVLHLPADWTEIEIKDLGKINQYFIGEKGAPASQIKFDYTSGTAVFYLEPFSICNVSKLK</sequence>
<dbReference type="GO" id="GO:0005975">
    <property type="term" value="P:carbohydrate metabolic process"/>
    <property type="evidence" value="ECO:0007669"/>
    <property type="project" value="InterPro"/>
</dbReference>
<keyword evidence="1" id="KW-1133">Transmembrane helix</keyword>
<keyword evidence="1" id="KW-0812">Transmembrane</keyword>
<dbReference type="Proteomes" id="UP000257323">
    <property type="component" value="Unassembled WGS sequence"/>
</dbReference>